<dbReference type="Pfam" id="PF11197">
    <property type="entry name" value="DUF2835"/>
    <property type="match status" value="1"/>
</dbReference>
<dbReference type="InterPro" id="IPR021363">
    <property type="entry name" value="DUF2835"/>
</dbReference>
<evidence type="ECO:0008006" key="3">
    <source>
        <dbReference type="Google" id="ProtNLM"/>
    </source>
</evidence>
<dbReference type="AlphaFoldDB" id="A0A1H5HDI6"/>
<keyword evidence="2" id="KW-1185">Reference proteome</keyword>
<sequence length="73" mass="8151">MPSLVFDIALPAERLRAVYQGRANRILVQSRDGRSVSVPAHHFRPFLTHDGVYGSFELEFSAAGKLLSLRRLG</sequence>
<organism evidence="1 2">
    <name type="scientific">Pseudomonas anguilliseptica</name>
    <dbReference type="NCBI Taxonomy" id="53406"/>
    <lineage>
        <taxon>Bacteria</taxon>
        <taxon>Pseudomonadati</taxon>
        <taxon>Pseudomonadota</taxon>
        <taxon>Gammaproteobacteria</taxon>
        <taxon>Pseudomonadales</taxon>
        <taxon>Pseudomonadaceae</taxon>
        <taxon>Pseudomonas</taxon>
    </lineage>
</organism>
<dbReference type="EMBL" id="FNSC01000001">
    <property type="protein sequence ID" value="SEE25970.1"/>
    <property type="molecule type" value="Genomic_DNA"/>
</dbReference>
<dbReference type="RefSeq" id="WP_090387832.1">
    <property type="nucleotide sequence ID" value="NZ_CP156749.1"/>
</dbReference>
<evidence type="ECO:0000313" key="1">
    <source>
        <dbReference type="EMBL" id="SEE25970.1"/>
    </source>
</evidence>
<dbReference type="STRING" id="53406.SAMN05421553_4379"/>
<protein>
    <recommendedName>
        <fullName evidence="3">Topoisomerase II</fullName>
    </recommendedName>
</protein>
<proteinExistence type="predicted"/>
<evidence type="ECO:0000313" key="2">
    <source>
        <dbReference type="Proteomes" id="UP000242849"/>
    </source>
</evidence>
<gene>
    <name evidence="1" type="ORF">SAMN05421553_4379</name>
</gene>
<name>A0A1H5HDI6_PSEAG</name>
<dbReference type="OrthoDB" id="5600793at2"/>
<reference evidence="2" key="1">
    <citation type="submission" date="2016-10" db="EMBL/GenBank/DDBJ databases">
        <authorList>
            <person name="Varghese N."/>
            <person name="Submissions S."/>
        </authorList>
    </citation>
    <scope>NUCLEOTIDE SEQUENCE [LARGE SCALE GENOMIC DNA]</scope>
    <source>
        <strain evidence="2">DSM 12111</strain>
    </source>
</reference>
<accession>A0A1H5HDI6</accession>
<dbReference type="Proteomes" id="UP000242849">
    <property type="component" value="Unassembled WGS sequence"/>
</dbReference>